<gene>
    <name evidence="7" type="ORF">ACFSGJ_18540</name>
</gene>
<organism evidence="7 8">
    <name type="scientific">Halodurantibacterium flavum</name>
    <dbReference type="NCBI Taxonomy" id="1382802"/>
    <lineage>
        <taxon>Bacteria</taxon>
        <taxon>Pseudomonadati</taxon>
        <taxon>Pseudomonadota</taxon>
        <taxon>Alphaproteobacteria</taxon>
        <taxon>Rhodobacterales</taxon>
        <taxon>Paracoccaceae</taxon>
        <taxon>Halodurantibacterium</taxon>
    </lineage>
</organism>
<dbReference type="Gene3D" id="2.40.160.50">
    <property type="entry name" value="membrane protein fhac: a member of the omp85/tpsb transporter family"/>
    <property type="match status" value="1"/>
</dbReference>
<dbReference type="PANTHER" id="PTHR12815:SF18">
    <property type="entry name" value="SORTING AND ASSEMBLY MACHINERY COMPONENT 50 HOMOLOG"/>
    <property type="match status" value="1"/>
</dbReference>
<keyword evidence="4" id="KW-0472">Membrane</keyword>
<reference evidence="8" key="1">
    <citation type="journal article" date="2019" name="Int. J. Syst. Evol. Microbiol.">
        <title>The Global Catalogue of Microorganisms (GCM) 10K type strain sequencing project: providing services to taxonomists for standard genome sequencing and annotation.</title>
        <authorList>
            <consortium name="The Broad Institute Genomics Platform"/>
            <consortium name="The Broad Institute Genome Sequencing Center for Infectious Disease"/>
            <person name="Wu L."/>
            <person name="Ma J."/>
        </authorList>
    </citation>
    <scope>NUCLEOTIDE SEQUENCE [LARGE SCALE GENOMIC DNA]</scope>
    <source>
        <strain evidence="8">CGMCC 4.7242</strain>
    </source>
</reference>
<dbReference type="Gene3D" id="3.10.20.310">
    <property type="entry name" value="membrane protein fhac"/>
    <property type="match status" value="1"/>
</dbReference>
<evidence type="ECO:0000256" key="1">
    <source>
        <dbReference type="ARBA" id="ARBA00004370"/>
    </source>
</evidence>
<feature type="domain" description="Bacterial surface antigen (D15)" evidence="6">
    <location>
        <begin position="300"/>
        <end position="606"/>
    </location>
</feature>
<dbReference type="RefSeq" id="WP_390265332.1">
    <property type="nucleotide sequence ID" value="NZ_JBHUGH010000036.1"/>
</dbReference>
<evidence type="ECO:0000256" key="5">
    <source>
        <dbReference type="SAM" id="SignalP"/>
    </source>
</evidence>
<dbReference type="InterPro" id="IPR000184">
    <property type="entry name" value="Bac_surfAg_D15"/>
</dbReference>
<evidence type="ECO:0000256" key="4">
    <source>
        <dbReference type="ARBA" id="ARBA00023136"/>
    </source>
</evidence>
<evidence type="ECO:0000256" key="3">
    <source>
        <dbReference type="ARBA" id="ARBA00022692"/>
    </source>
</evidence>
<accession>A0ABW4S9B8</accession>
<proteinExistence type="predicted"/>
<evidence type="ECO:0000259" key="6">
    <source>
        <dbReference type="Pfam" id="PF01103"/>
    </source>
</evidence>
<keyword evidence="5" id="KW-0732">Signal</keyword>
<keyword evidence="3" id="KW-0812">Transmembrane</keyword>
<sequence length="606" mass="64096">MTGGFRGLRAALTMALVTAQPAFAQEVRFSAPGVSDNIQDQLRGASLLLERQEAGVTSPTELLAAAQSDYGRLIGVLYGEGRYSAVIQILVDGREAASIAPLAVPSTIGTIDMIVNSGPQFRFSRAEVAPVAPDTELPEGFAPGARAESNLIRQAATAAVDGWREVGHAKAAPAGQRIVADHEAALLDAQIAVNPGPRVRFGNLLISGERRMRPERIAAIAGFPTGEVFSPQAINRSADRLRRTAVFRSVVLTEAEQLRDGDVLDMSLAVVEELPRRLGFGAEIASNEGASLNAYWLHRNLLGGAERLRLDAGLGGIGADVGGRDYRLTARLDRPATFTPDTSVFVFTGVERVNERDYSADRAFISTGLSHFFTDRITGEIAIDLRWERAEDEIGPINLSTVALPVRGVWDDRNSTLNPTGGTYLEAAATPFAGLSDAAGNGARLRFDARAYRGFGEDDRFVVAGRLQGGSVIGAGVFETPRDFLFYSGGGGTVRGQPYQSLGLDSTYTGARTGGTPVTIRTGGRSFLGASGELRARVWRNIGLVGFADAGFIGADSFGDGDWHAGAGLGLRYDTGIGPIRLDVAAPVQGDTGDGVQVYIGIGQAF</sequence>
<comment type="caution">
    <text evidence="7">The sequence shown here is derived from an EMBL/GenBank/DDBJ whole genome shotgun (WGS) entry which is preliminary data.</text>
</comment>
<evidence type="ECO:0000256" key="2">
    <source>
        <dbReference type="ARBA" id="ARBA00022452"/>
    </source>
</evidence>
<protein>
    <submittedName>
        <fullName evidence="7">Autotransporter assembly complex family protein</fullName>
    </submittedName>
</protein>
<name>A0ABW4S9B8_9RHOB</name>
<feature type="signal peptide" evidence="5">
    <location>
        <begin position="1"/>
        <end position="24"/>
    </location>
</feature>
<evidence type="ECO:0000313" key="7">
    <source>
        <dbReference type="EMBL" id="MFD1914205.1"/>
    </source>
</evidence>
<keyword evidence="8" id="KW-1185">Reference proteome</keyword>
<dbReference type="PANTHER" id="PTHR12815">
    <property type="entry name" value="SORTING AND ASSEMBLY MACHINERY SAMM50 PROTEIN FAMILY MEMBER"/>
    <property type="match status" value="1"/>
</dbReference>
<comment type="subcellular location">
    <subcellularLocation>
        <location evidence="1">Membrane</location>
    </subcellularLocation>
</comment>
<dbReference type="Pfam" id="PF01103">
    <property type="entry name" value="Omp85"/>
    <property type="match status" value="1"/>
</dbReference>
<dbReference type="Proteomes" id="UP001597353">
    <property type="component" value="Unassembled WGS sequence"/>
</dbReference>
<keyword evidence="2" id="KW-1134">Transmembrane beta strand</keyword>
<dbReference type="EMBL" id="JBHUGH010000036">
    <property type="protein sequence ID" value="MFD1914205.1"/>
    <property type="molecule type" value="Genomic_DNA"/>
</dbReference>
<dbReference type="InterPro" id="IPR039910">
    <property type="entry name" value="D15-like"/>
</dbReference>
<feature type="chain" id="PRO_5047108965" evidence="5">
    <location>
        <begin position="25"/>
        <end position="606"/>
    </location>
</feature>
<evidence type="ECO:0000313" key="8">
    <source>
        <dbReference type="Proteomes" id="UP001597353"/>
    </source>
</evidence>